<dbReference type="RefSeq" id="WP_144995209.1">
    <property type="nucleotide sequence ID" value="NZ_VNJK01000007.1"/>
</dbReference>
<gene>
    <name evidence="1" type="ORF">FPZ44_25145</name>
</gene>
<dbReference type="AlphaFoldDB" id="A0A559IDP4"/>
<sequence length="116" mass="14058">MWTKEEVIISLLNDEMPKRKMAEFLQLVKPWNKYKREEFAELVAYEASVNIELSNQLDEHRLQFNAREELWDLYLTEQNTNPPVLTRKDWVTLLREYKEANPVRKKYLGLLPRPHE</sequence>
<reference evidence="1 2" key="1">
    <citation type="submission" date="2019-07" db="EMBL/GenBank/DDBJ databases">
        <authorList>
            <person name="Kim J."/>
        </authorList>
    </citation>
    <scope>NUCLEOTIDE SEQUENCE [LARGE SCALE GENOMIC DNA]</scope>
    <source>
        <strain evidence="1 2">N4</strain>
    </source>
</reference>
<organism evidence="1 2">
    <name type="scientific">Paenibacillus agilis</name>
    <dbReference type="NCBI Taxonomy" id="3020863"/>
    <lineage>
        <taxon>Bacteria</taxon>
        <taxon>Bacillati</taxon>
        <taxon>Bacillota</taxon>
        <taxon>Bacilli</taxon>
        <taxon>Bacillales</taxon>
        <taxon>Paenibacillaceae</taxon>
        <taxon>Paenibacillus</taxon>
    </lineage>
</organism>
<proteinExistence type="predicted"/>
<accession>A0A559IDP4</accession>
<evidence type="ECO:0000313" key="2">
    <source>
        <dbReference type="Proteomes" id="UP000318102"/>
    </source>
</evidence>
<dbReference type="Proteomes" id="UP000318102">
    <property type="component" value="Unassembled WGS sequence"/>
</dbReference>
<protein>
    <submittedName>
        <fullName evidence="1">Uncharacterized protein</fullName>
    </submittedName>
</protein>
<comment type="caution">
    <text evidence="1">The sequence shown here is derived from an EMBL/GenBank/DDBJ whole genome shotgun (WGS) entry which is preliminary data.</text>
</comment>
<dbReference type="EMBL" id="VNJK01000007">
    <property type="protein sequence ID" value="TVX85640.1"/>
    <property type="molecule type" value="Genomic_DNA"/>
</dbReference>
<name>A0A559IDP4_9BACL</name>
<evidence type="ECO:0000313" key="1">
    <source>
        <dbReference type="EMBL" id="TVX85640.1"/>
    </source>
</evidence>
<keyword evidence="2" id="KW-1185">Reference proteome</keyword>
<dbReference type="OrthoDB" id="9985839at2"/>